<gene>
    <name evidence="1" type="ORF">Ataiwa_00770</name>
</gene>
<comment type="caution">
    <text evidence="1">The sequence shown here is derived from an EMBL/GenBank/DDBJ whole genome shotgun (WGS) entry which is preliminary data.</text>
</comment>
<accession>A0ABQ6PV17</accession>
<evidence type="ECO:0008006" key="3">
    <source>
        <dbReference type="Google" id="ProtNLM"/>
    </source>
</evidence>
<dbReference type="InterPro" id="IPR007922">
    <property type="entry name" value="DciA-like"/>
</dbReference>
<dbReference type="EMBL" id="BTPE01000001">
    <property type="protein sequence ID" value="GMQ31805.1"/>
    <property type="molecule type" value="Genomic_DNA"/>
</dbReference>
<protein>
    <recommendedName>
        <fullName evidence="3">DUF721 domain-containing protein</fullName>
    </recommendedName>
</protein>
<keyword evidence="2" id="KW-1185">Reference proteome</keyword>
<sequence>MAYDNNPGRKKEAAPLESAFKELLKAYRLEGKYQENLLINSWPEIVGKTISSRTNGLFVKEKKLYVRISSGPLKKELLLNRSKILALIDDHVGQGVVDDLVVL</sequence>
<proteinExistence type="predicted"/>
<dbReference type="Pfam" id="PF05258">
    <property type="entry name" value="DciA"/>
    <property type="match status" value="1"/>
</dbReference>
<name>A0ABQ6PV17_9BACT</name>
<evidence type="ECO:0000313" key="1">
    <source>
        <dbReference type="EMBL" id="GMQ31805.1"/>
    </source>
</evidence>
<dbReference type="Proteomes" id="UP001307705">
    <property type="component" value="Unassembled WGS sequence"/>
</dbReference>
<reference evidence="1 2" key="1">
    <citation type="submission" date="2023-08" db="EMBL/GenBank/DDBJ databases">
        <title>Draft genome sequence of Algoriphagus taiwanensis.</title>
        <authorList>
            <person name="Takatani N."/>
            <person name="Hosokawa M."/>
            <person name="Sawabe T."/>
        </authorList>
    </citation>
    <scope>NUCLEOTIDE SEQUENCE [LARGE SCALE GENOMIC DNA]</scope>
    <source>
        <strain evidence="1 2">JCM 19755</strain>
    </source>
</reference>
<dbReference type="PANTHER" id="PTHR36456">
    <property type="entry name" value="UPF0232 PROTEIN SCO3875"/>
    <property type="match status" value="1"/>
</dbReference>
<dbReference type="RefSeq" id="WP_338221228.1">
    <property type="nucleotide sequence ID" value="NZ_BTPE01000001.1"/>
</dbReference>
<dbReference type="PANTHER" id="PTHR36456:SF1">
    <property type="entry name" value="UPF0232 PROTEIN SCO3875"/>
    <property type="match status" value="1"/>
</dbReference>
<evidence type="ECO:0000313" key="2">
    <source>
        <dbReference type="Proteomes" id="UP001307705"/>
    </source>
</evidence>
<organism evidence="1 2">
    <name type="scientific">Algoriphagus taiwanensis</name>
    <dbReference type="NCBI Taxonomy" id="1445656"/>
    <lineage>
        <taxon>Bacteria</taxon>
        <taxon>Pseudomonadati</taxon>
        <taxon>Bacteroidota</taxon>
        <taxon>Cytophagia</taxon>
        <taxon>Cytophagales</taxon>
        <taxon>Cyclobacteriaceae</taxon>
        <taxon>Algoriphagus</taxon>
    </lineage>
</organism>